<organism evidence="1">
    <name type="scientific">Arundo donax</name>
    <name type="common">Giant reed</name>
    <name type="synonym">Donax arundinaceus</name>
    <dbReference type="NCBI Taxonomy" id="35708"/>
    <lineage>
        <taxon>Eukaryota</taxon>
        <taxon>Viridiplantae</taxon>
        <taxon>Streptophyta</taxon>
        <taxon>Embryophyta</taxon>
        <taxon>Tracheophyta</taxon>
        <taxon>Spermatophyta</taxon>
        <taxon>Magnoliopsida</taxon>
        <taxon>Liliopsida</taxon>
        <taxon>Poales</taxon>
        <taxon>Poaceae</taxon>
        <taxon>PACMAD clade</taxon>
        <taxon>Arundinoideae</taxon>
        <taxon>Arundineae</taxon>
        <taxon>Arundo</taxon>
    </lineage>
</organism>
<evidence type="ECO:0000313" key="1">
    <source>
        <dbReference type="EMBL" id="JAD68067.1"/>
    </source>
</evidence>
<dbReference type="AlphaFoldDB" id="A0A0A9SJR9"/>
<name>A0A0A9SJR9_ARUDO</name>
<reference evidence="1" key="1">
    <citation type="submission" date="2014-09" db="EMBL/GenBank/DDBJ databases">
        <authorList>
            <person name="Magalhaes I.L.F."/>
            <person name="Oliveira U."/>
            <person name="Santos F.R."/>
            <person name="Vidigal T.H.D.A."/>
            <person name="Brescovit A.D."/>
            <person name="Santos A.J."/>
        </authorList>
    </citation>
    <scope>NUCLEOTIDE SEQUENCE</scope>
    <source>
        <tissue evidence="1">Shoot tissue taken approximately 20 cm above the soil surface</tissue>
    </source>
</reference>
<accession>A0A0A9SJR9</accession>
<protein>
    <submittedName>
        <fullName evidence="1">Uncharacterized protein</fullName>
    </submittedName>
</protein>
<reference evidence="1" key="2">
    <citation type="journal article" date="2015" name="Data Brief">
        <title>Shoot transcriptome of the giant reed, Arundo donax.</title>
        <authorList>
            <person name="Barrero R.A."/>
            <person name="Guerrero F.D."/>
            <person name="Moolhuijzen P."/>
            <person name="Goolsby J.A."/>
            <person name="Tidwell J."/>
            <person name="Bellgard S.E."/>
            <person name="Bellgard M.I."/>
        </authorList>
    </citation>
    <scope>NUCLEOTIDE SEQUENCE</scope>
    <source>
        <tissue evidence="1">Shoot tissue taken approximately 20 cm above the soil surface</tissue>
    </source>
</reference>
<proteinExistence type="predicted"/>
<dbReference type="EMBL" id="GBRH01229828">
    <property type="protein sequence ID" value="JAD68067.1"/>
    <property type="molecule type" value="Transcribed_RNA"/>
</dbReference>
<sequence length="60" mass="6749">MQSSSLSRCNAWEKSRILSQCSACCQPVLTPVIWMLADGCILLCQRGFQELGLLLFLETR</sequence>